<dbReference type="InterPro" id="IPR054708">
    <property type="entry name" value="MTPAP-like_central"/>
</dbReference>
<accession>A0ABD1Y3B2</accession>
<feature type="compositionally biased region" description="Polar residues" evidence="3">
    <location>
        <begin position="546"/>
        <end position="556"/>
    </location>
</feature>
<dbReference type="EMBL" id="JBHFFA010000006">
    <property type="protein sequence ID" value="KAL2620197.1"/>
    <property type="molecule type" value="Genomic_DNA"/>
</dbReference>
<comment type="caution">
    <text evidence="6">The sequence shown here is derived from an EMBL/GenBank/DDBJ whole genome shotgun (WGS) entry which is preliminary data.</text>
</comment>
<keyword evidence="1" id="KW-0479">Metal-binding</keyword>
<feature type="domain" description="Poly(A) RNA polymerase mitochondrial-like central palm" evidence="5">
    <location>
        <begin position="207"/>
        <end position="339"/>
    </location>
</feature>
<dbReference type="Pfam" id="PF22600">
    <property type="entry name" value="MTPAP-like_central"/>
    <property type="match status" value="1"/>
</dbReference>
<dbReference type="Gene3D" id="3.30.460.10">
    <property type="entry name" value="Beta Polymerase, domain 2"/>
    <property type="match status" value="1"/>
</dbReference>
<evidence type="ECO:0008006" key="8">
    <source>
        <dbReference type="Google" id="ProtNLM"/>
    </source>
</evidence>
<reference evidence="6 7" key="1">
    <citation type="submission" date="2024-09" db="EMBL/GenBank/DDBJ databases">
        <title>Chromosome-scale assembly of Riccia fluitans.</title>
        <authorList>
            <person name="Paukszto L."/>
            <person name="Sawicki J."/>
            <person name="Karawczyk K."/>
            <person name="Piernik-Szablinska J."/>
            <person name="Szczecinska M."/>
            <person name="Mazdziarz M."/>
        </authorList>
    </citation>
    <scope>NUCLEOTIDE SEQUENCE [LARGE SCALE GENOMIC DNA]</scope>
    <source>
        <strain evidence="6">Rf_01</strain>
        <tissue evidence="6">Aerial parts of the thallus</tissue>
    </source>
</reference>
<keyword evidence="7" id="KW-1185">Reference proteome</keyword>
<organism evidence="6 7">
    <name type="scientific">Riccia fluitans</name>
    <dbReference type="NCBI Taxonomy" id="41844"/>
    <lineage>
        <taxon>Eukaryota</taxon>
        <taxon>Viridiplantae</taxon>
        <taxon>Streptophyta</taxon>
        <taxon>Embryophyta</taxon>
        <taxon>Marchantiophyta</taxon>
        <taxon>Marchantiopsida</taxon>
        <taxon>Marchantiidae</taxon>
        <taxon>Marchantiales</taxon>
        <taxon>Ricciaceae</taxon>
        <taxon>Riccia</taxon>
    </lineage>
</organism>
<sequence length="556" mass="61788">MVADASPWIVALSSDSEDDDIPQKRRNASGVVAEQNFSIDEDEDMQVLNVSRLNDQVPDGAFIRKTKNQAAASPPIGDSLDAFRFTATRDPLKHNVAFVNQRLTRQQKKVQDALLLLESGVGYQTLSRPQKRNQDPRCLQENGGNVASEMNVAREAQVRKERGGVPSVMNGLGFIDMERLVTGSNTRDWCSSLRMCHGPELSNLHWNIDRFCKAHELTAKQAETRNIAFDYVKRAVSEIWPSAEVHLFGSTATGLALPSSDIDVAVLSPQSGSWQKPSTMSWLSALSRNLRRHGKCRSIRQIPFAKVPLLKVVFDSGLACDISFDVPNGIRGVPVIRQFMQRYQALRPLCLVLKFLLGQKNLNELYTGGIGSFCLINMIVSHLQNLGATGSDNDLGILLLTFFVHFSTMHNYHMDVVCTRPGYCTSKPARGWVNNRQPDLLSCEDPLDPTSDIAKGSYRIEDVRNFFFKARTALLAHWHNEDVLCQLTGPHPSPILKTKEKDSQAVADSAQEANSTGGKKSKRKKNTNQAPAGGDDEVERARKMQKSITKSTQQSR</sequence>
<feature type="region of interest" description="Disordered" evidence="3">
    <location>
        <begin position="494"/>
        <end position="556"/>
    </location>
</feature>
<dbReference type="SUPFAM" id="SSF81301">
    <property type="entry name" value="Nucleotidyltransferase"/>
    <property type="match status" value="1"/>
</dbReference>
<evidence type="ECO:0000313" key="6">
    <source>
        <dbReference type="EMBL" id="KAL2620197.1"/>
    </source>
</evidence>
<dbReference type="CDD" id="cd05402">
    <property type="entry name" value="NT_PAP_TUTase"/>
    <property type="match status" value="1"/>
</dbReference>
<evidence type="ECO:0000259" key="5">
    <source>
        <dbReference type="Pfam" id="PF22600"/>
    </source>
</evidence>
<dbReference type="InterPro" id="IPR045862">
    <property type="entry name" value="Trf4-like"/>
</dbReference>
<evidence type="ECO:0000259" key="4">
    <source>
        <dbReference type="Pfam" id="PF03828"/>
    </source>
</evidence>
<dbReference type="GO" id="GO:0016779">
    <property type="term" value="F:nucleotidyltransferase activity"/>
    <property type="evidence" value="ECO:0007669"/>
    <property type="project" value="UniProtKB-ARBA"/>
</dbReference>
<dbReference type="InterPro" id="IPR043519">
    <property type="entry name" value="NT_sf"/>
</dbReference>
<dbReference type="GO" id="GO:0046872">
    <property type="term" value="F:metal ion binding"/>
    <property type="evidence" value="ECO:0007669"/>
    <property type="project" value="UniProtKB-KW"/>
</dbReference>
<gene>
    <name evidence="6" type="ORF">R1flu_000402</name>
</gene>
<dbReference type="AlphaFoldDB" id="A0ABD1Y3B2"/>
<keyword evidence="2" id="KW-0460">Magnesium</keyword>
<proteinExistence type="predicted"/>
<evidence type="ECO:0000313" key="7">
    <source>
        <dbReference type="Proteomes" id="UP001605036"/>
    </source>
</evidence>
<protein>
    <recommendedName>
        <fullName evidence="8">Polymerase nucleotidyl transferase domain-containing protein</fullName>
    </recommendedName>
</protein>
<dbReference type="Proteomes" id="UP001605036">
    <property type="component" value="Unassembled WGS sequence"/>
</dbReference>
<evidence type="ECO:0000256" key="2">
    <source>
        <dbReference type="ARBA" id="ARBA00022842"/>
    </source>
</evidence>
<name>A0ABD1Y3B2_9MARC</name>
<evidence type="ECO:0000256" key="1">
    <source>
        <dbReference type="ARBA" id="ARBA00022723"/>
    </source>
</evidence>
<dbReference type="Gene3D" id="1.10.1410.10">
    <property type="match status" value="1"/>
</dbReference>
<dbReference type="SUPFAM" id="SSF81631">
    <property type="entry name" value="PAP/OAS1 substrate-binding domain"/>
    <property type="match status" value="1"/>
</dbReference>
<evidence type="ECO:0000256" key="3">
    <source>
        <dbReference type="SAM" id="MobiDB-lite"/>
    </source>
</evidence>
<dbReference type="PANTHER" id="PTHR23092:SF53">
    <property type="entry name" value="DNA POLYMERASE SIGMA SUBUNIT"/>
    <property type="match status" value="1"/>
</dbReference>
<dbReference type="InterPro" id="IPR002058">
    <property type="entry name" value="PAP_assoc"/>
</dbReference>
<dbReference type="PANTHER" id="PTHR23092">
    <property type="entry name" value="POLY(A) RNA POLYMERASE"/>
    <property type="match status" value="1"/>
</dbReference>
<dbReference type="Pfam" id="PF03828">
    <property type="entry name" value="PAP_assoc"/>
    <property type="match status" value="1"/>
</dbReference>
<feature type="domain" description="PAP-associated" evidence="4">
    <location>
        <begin position="395"/>
        <end position="450"/>
    </location>
</feature>